<dbReference type="EMBL" id="MZ145046">
    <property type="protein sequence ID" value="QYA18167.1"/>
    <property type="molecule type" value="Genomic_DNA"/>
</dbReference>
<accession>A0A8F8KLA2</accession>
<proteinExistence type="predicted"/>
<name>A0A8F8KLA2_9ROSA</name>
<gene>
    <name evidence="1" type="primary">ycf15</name>
</gene>
<geneLocation type="chloroplast" evidence="1"/>
<organism evidence="1">
    <name type="scientific">Urtica angustifolia</name>
    <dbReference type="NCBI Taxonomy" id="1399755"/>
    <lineage>
        <taxon>Eukaryota</taxon>
        <taxon>Viridiplantae</taxon>
        <taxon>Streptophyta</taxon>
        <taxon>Embryophyta</taxon>
        <taxon>Tracheophyta</taxon>
        <taxon>Spermatophyta</taxon>
        <taxon>Magnoliopsida</taxon>
        <taxon>eudicotyledons</taxon>
        <taxon>Gunneridae</taxon>
        <taxon>Pentapetalae</taxon>
        <taxon>rosids</taxon>
        <taxon>fabids</taxon>
        <taxon>Rosales</taxon>
        <taxon>Urticaceae</taxon>
        <taxon>Urtica</taxon>
    </lineage>
</organism>
<reference evidence="1" key="1">
    <citation type="submission" date="2021-05" db="EMBL/GenBank/DDBJ databases">
        <authorList>
            <person name="Wu L."/>
        </authorList>
    </citation>
    <scope>NUCLEOTIDE SEQUENCE</scope>
</reference>
<evidence type="ECO:0000313" key="1">
    <source>
        <dbReference type="EMBL" id="QYA18167.1"/>
    </source>
</evidence>
<protein>
    <submittedName>
        <fullName evidence="1">Hypothetical chloroplast RF15</fullName>
    </submittedName>
</protein>
<dbReference type="AlphaFoldDB" id="A0A8F8KLA2"/>
<keyword evidence="1" id="KW-0934">Plastid</keyword>
<dbReference type="EMBL" id="MZ145046">
    <property type="protein sequence ID" value="QYA18155.1"/>
    <property type="molecule type" value="Genomic_DNA"/>
</dbReference>
<sequence>MARIHVVYLKEVDPLASRMLQSSSRGTPFLLGPQKQNVGLVPTVQHGRKDSLSRDD</sequence>
<keyword evidence="1" id="KW-0150">Chloroplast</keyword>